<dbReference type="HAMAP" id="MF_00046">
    <property type="entry name" value="MurC"/>
    <property type="match status" value="1"/>
</dbReference>
<dbReference type="Proteomes" id="UP000034894">
    <property type="component" value="Unassembled WGS sequence"/>
</dbReference>
<organism evidence="18 19">
    <name type="scientific">Candidatus Gottesmanbacteria bacterium GW2011_GWA2_43_14</name>
    <dbReference type="NCBI Taxonomy" id="1618443"/>
    <lineage>
        <taxon>Bacteria</taxon>
        <taxon>Candidatus Gottesmaniibacteriota</taxon>
    </lineage>
</organism>
<evidence type="ECO:0000313" key="19">
    <source>
        <dbReference type="Proteomes" id="UP000034894"/>
    </source>
</evidence>
<keyword evidence="5 14" id="KW-0436">Ligase</keyword>
<evidence type="ECO:0000256" key="4">
    <source>
        <dbReference type="ARBA" id="ARBA00022490"/>
    </source>
</evidence>
<evidence type="ECO:0000256" key="1">
    <source>
        <dbReference type="ARBA" id="ARBA00004496"/>
    </source>
</evidence>
<comment type="function">
    <text evidence="14">Cell wall formation.</text>
</comment>
<feature type="domain" description="Mur ligase central" evidence="17">
    <location>
        <begin position="110"/>
        <end position="299"/>
    </location>
</feature>
<comment type="catalytic activity">
    <reaction evidence="13 14">
        <text>UDP-N-acetyl-alpha-D-muramate + L-alanine + ATP = UDP-N-acetyl-alpha-D-muramoyl-L-alanine + ADP + phosphate + H(+)</text>
        <dbReference type="Rhea" id="RHEA:23372"/>
        <dbReference type="ChEBI" id="CHEBI:15378"/>
        <dbReference type="ChEBI" id="CHEBI:30616"/>
        <dbReference type="ChEBI" id="CHEBI:43474"/>
        <dbReference type="ChEBI" id="CHEBI:57972"/>
        <dbReference type="ChEBI" id="CHEBI:70757"/>
        <dbReference type="ChEBI" id="CHEBI:83898"/>
        <dbReference type="ChEBI" id="CHEBI:456216"/>
        <dbReference type="EC" id="6.3.2.8"/>
    </reaction>
</comment>
<protein>
    <recommendedName>
        <fullName evidence="3 14">UDP-N-acetylmuramate--L-alanine ligase</fullName>
        <ecNumber evidence="3 14">6.3.2.8</ecNumber>
    </recommendedName>
    <alternativeName>
        <fullName evidence="14">UDP-N-acetylmuramoyl-L-alanine synthetase</fullName>
    </alternativeName>
</protein>
<feature type="domain" description="Mur ligase N-terminal catalytic" evidence="15">
    <location>
        <begin position="6"/>
        <end position="104"/>
    </location>
</feature>
<dbReference type="SUPFAM" id="SSF53623">
    <property type="entry name" value="MurD-like peptide ligases, catalytic domain"/>
    <property type="match status" value="1"/>
</dbReference>
<comment type="similarity">
    <text evidence="14">Belongs to the MurCDEF family.</text>
</comment>
<dbReference type="GO" id="GO:0008763">
    <property type="term" value="F:UDP-N-acetylmuramate-L-alanine ligase activity"/>
    <property type="evidence" value="ECO:0007669"/>
    <property type="project" value="UniProtKB-UniRule"/>
</dbReference>
<keyword evidence="11 14" id="KW-0131">Cell cycle</keyword>
<dbReference type="STRING" id="1618443.UV73_C0001G0095"/>
<keyword evidence="10 14" id="KW-0573">Peptidoglycan synthesis</keyword>
<dbReference type="EMBL" id="LCFP01000001">
    <property type="protein sequence ID" value="KKS98574.1"/>
    <property type="molecule type" value="Genomic_DNA"/>
</dbReference>
<evidence type="ECO:0000256" key="11">
    <source>
        <dbReference type="ARBA" id="ARBA00023306"/>
    </source>
</evidence>
<feature type="binding site" evidence="14">
    <location>
        <begin position="112"/>
        <end position="118"/>
    </location>
    <ligand>
        <name>ATP</name>
        <dbReference type="ChEBI" id="CHEBI:30616"/>
    </ligand>
</feature>
<dbReference type="InterPro" id="IPR004101">
    <property type="entry name" value="Mur_ligase_C"/>
</dbReference>
<dbReference type="GO" id="GO:0009252">
    <property type="term" value="P:peptidoglycan biosynthetic process"/>
    <property type="evidence" value="ECO:0007669"/>
    <property type="project" value="UniProtKB-UniRule"/>
</dbReference>
<dbReference type="PANTHER" id="PTHR43445">
    <property type="entry name" value="UDP-N-ACETYLMURAMATE--L-ALANINE LIGASE-RELATED"/>
    <property type="match status" value="1"/>
</dbReference>
<dbReference type="Pfam" id="PF08245">
    <property type="entry name" value="Mur_ligase_M"/>
    <property type="match status" value="1"/>
</dbReference>
<evidence type="ECO:0000259" key="16">
    <source>
        <dbReference type="Pfam" id="PF02875"/>
    </source>
</evidence>
<proteinExistence type="inferred from homology"/>
<dbReference type="SUPFAM" id="SSF53244">
    <property type="entry name" value="MurD-like peptide ligases, peptide-binding domain"/>
    <property type="match status" value="1"/>
</dbReference>
<dbReference type="SUPFAM" id="SSF51984">
    <property type="entry name" value="MurCD N-terminal domain"/>
    <property type="match status" value="1"/>
</dbReference>
<dbReference type="InterPro" id="IPR036565">
    <property type="entry name" value="Mur-like_cat_sf"/>
</dbReference>
<keyword evidence="9 14" id="KW-0133">Cell shape</keyword>
<evidence type="ECO:0000256" key="12">
    <source>
        <dbReference type="ARBA" id="ARBA00023316"/>
    </source>
</evidence>
<dbReference type="UniPathway" id="UPA00219"/>
<comment type="caution">
    <text evidence="18">The sequence shown here is derived from an EMBL/GenBank/DDBJ whole genome shotgun (WGS) entry which is preliminary data.</text>
</comment>
<keyword evidence="8 14" id="KW-0067">ATP-binding</keyword>
<dbReference type="InterPro" id="IPR036615">
    <property type="entry name" value="Mur_ligase_C_dom_sf"/>
</dbReference>
<keyword evidence="6 14" id="KW-0132">Cell division</keyword>
<dbReference type="InterPro" id="IPR000713">
    <property type="entry name" value="Mur_ligase_N"/>
</dbReference>
<reference evidence="18 19" key="1">
    <citation type="journal article" date="2015" name="Nature">
        <title>rRNA introns, odd ribosomes, and small enigmatic genomes across a large radiation of phyla.</title>
        <authorList>
            <person name="Brown C.T."/>
            <person name="Hug L.A."/>
            <person name="Thomas B.C."/>
            <person name="Sharon I."/>
            <person name="Castelle C.J."/>
            <person name="Singh A."/>
            <person name="Wilkins M.J."/>
            <person name="Williams K.H."/>
            <person name="Banfield J.F."/>
        </authorList>
    </citation>
    <scope>NUCLEOTIDE SEQUENCE [LARGE SCALE GENOMIC DNA]</scope>
</reference>
<dbReference type="PATRIC" id="fig|1618443.3.peg.95"/>
<dbReference type="GO" id="GO:0005524">
    <property type="term" value="F:ATP binding"/>
    <property type="evidence" value="ECO:0007669"/>
    <property type="project" value="UniProtKB-UniRule"/>
</dbReference>
<dbReference type="InterPro" id="IPR050061">
    <property type="entry name" value="MurCDEF_pg_biosynth"/>
</dbReference>
<dbReference type="Gene3D" id="3.40.1190.10">
    <property type="entry name" value="Mur-like, catalytic domain"/>
    <property type="match status" value="1"/>
</dbReference>
<dbReference type="Pfam" id="PF01225">
    <property type="entry name" value="Mur_ligase"/>
    <property type="match status" value="1"/>
</dbReference>
<sequence length="470" mass="51828">MKKKAYLIGIKGVAMTAMAVYLKEKGFKVTGSDVAETFFTDRMLAEAGISHKLGFSKENITEKYDAVIVTGAHGGMSNPEAVQAKKIGLPVSMHGRYIGSVMSGYQGISVAGCHGKTTTSSMIAMILSSANLDPSYAIGTAYINGLGAAGHAGRGKFFVAEADEYMTCPVTDPTPRFFWQKPSLAVITNIEFDHPDAYRNLEEVKAAYFQFALNTLENGDHLVACQDDAESSELLQKIKHTKIATYGFSPRADFRIKKYHISEGVSFMTVEVKGEEIGEFMVKVPGRHNLLNALAAMTACNLVANLSWAQIKEGLKKYTGGNRRMEKIYEKDRISLYDDYAHHPTEITATLNSVRDWYRNRRIIVIFQPHTYSRTKKLLEPFAQALTLADVSAVAEIFPSAREKADPSVSSSLLVEAVKRLDGKAVLVRSKAEVLNYVKQTVRQGDILMTVGAGNLYRWHADLITILAEL</sequence>
<dbReference type="GO" id="GO:0051301">
    <property type="term" value="P:cell division"/>
    <property type="evidence" value="ECO:0007669"/>
    <property type="project" value="UniProtKB-KW"/>
</dbReference>
<feature type="domain" description="Mur ligase C-terminal" evidence="16">
    <location>
        <begin position="323"/>
        <end position="454"/>
    </location>
</feature>
<evidence type="ECO:0000256" key="9">
    <source>
        <dbReference type="ARBA" id="ARBA00022960"/>
    </source>
</evidence>
<evidence type="ECO:0000259" key="15">
    <source>
        <dbReference type="Pfam" id="PF01225"/>
    </source>
</evidence>
<dbReference type="InterPro" id="IPR005758">
    <property type="entry name" value="UDP-N-AcMur_Ala_ligase_MurC"/>
</dbReference>
<keyword evidence="7 14" id="KW-0547">Nucleotide-binding</keyword>
<dbReference type="GO" id="GO:0008360">
    <property type="term" value="P:regulation of cell shape"/>
    <property type="evidence" value="ECO:0007669"/>
    <property type="project" value="UniProtKB-KW"/>
</dbReference>
<evidence type="ECO:0000256" key="10">
    <source>
        <dbReference type="ARBA" id="ARBA00022984"/>
    </source>
</evidence>
<evidence type="ECO:0000256" key="13">
    <source>
        <dbReference type="ARBA" id="ARBA00047833"/>
    </source>
</evidence>
<comment type="subcellular location">
    <subcellularLocation>
        <location evidence="1 14">Cytoplasm</location>
    </subcellularLocation>
</comment>
<evidence type="ECO:0000256" key="2">
    <source>
        <dbReference type="ARBA" id="ARBA00004752"/>
    </source>
</evidence>
<gene>
    <name evidence="14" type="primary">murC</name>
    <name evidence="18" type="ORF">UV73_C0001G0095</name>
</gene>
<dbReference type="EC" id="6.3.2.8" evidence="3 14"/>
<dbReference type="Pfam" id="PF02875">
    <property type="entry name" value="Mur_ligase_C"/>
    <property type="match status" value="1"/>
</dbReference>
<dbReference type="GO" id="GO:0005737">
    <property type="term" value="C:cytoplasm"/>
    <property type="evidence" value="ECO:0007669"/>
    <property type="project" value="UniProtKB-SubCell"/>
</dbReference>
<dbReference type="Gene3D" id="3.40.50.720">
    <property type="entry name" value="NAD(P)-binding Rossmann-like Domain"/>
    <property type="match status" value="1"/>
</dbReference>
<evidence type="ECO:0000256" key="6">
    <source>
        <dbReference type="ARBA" id="ARBA00022618"/>
    </source>
</evidence>
<name>A0A0G1DLP9_9BACT</name>
<comment type="pathway">
    <text evidence="2 14">Cell wall biogenesis; peptidoglycan biosynthesis.</text>
</comment>
<dbReference type="NCBIfam" id="TIGR01082">
    <property type="entry name" value="murC"/>
    <property type="match status" value="1"/>
</dbReference>
<evidence type="ECO:0000256" key="7">
    <source>
        <dbReference type="ARBA" id="ARBA00022741"/>
    </source>
</evidence>
<dbReference type="Gene3D" id="3.90.190.20">
    <property type="entry name" value="Mur ligase, C-terminal domain"/>
    <property type="match status" value="1"/>
</dbReference>
<dbReference type="GO" id="GO:0071555">
    <property type="term" value="P:cell wall organization"/>
    <property type="evidence" value="ECO:0007669"/>
    <property type="project" value="UniProtKB-KW"/>
</dbReference>
<dbReference type="AlphaFoldDB" id="A0A0G1DLP9"/>
<evidence type="ECO:0000256" key="14">
    <source>
        <dbReference type="HAMAP-Rule" id="MF_00046"/>
    </source>
</evidence>
<keyword evidence="12 14" id="KW-0961">Cell wall biogenesis/degradation</keyword>
<keyword evidence="4 14" id="KW-0963">Cytoplasm</keyword>
<accession>A0A0G1DLP9</accession>
<evidence type="ECO:0000256" key="3">
    <source>
        <dbReference type="ARBA" id="ARBA00012211"/>
    </source>
</evidence>
<evidence type="ECO:0000259" key="17">
    <source>
        <dbReference type="Pfam" id="PF08245"/>
    </source>
</evidence>
<dbReference type="InterPro" id="IPR013221">
    <property type="entry name" value="Mur_ligase_cen"/>
</dbReference>
<evidence type="ECO:0000256" key="8">
    <source>
        <dbReference type="ARBA" id="ARBA00022840"/>
    </source>
</evidence>
<dbReference type="PANTHER" id="PTHR43445:SF3">
    <property type="entry name" value="UDP-N-ACETYLMURAMATE--L-ALANINE LIGASE"/>
    <property type="match status" value="1"/>
</dbReference>
<evidence type="ECO:0000313" key="18">
    <source>
        <dbReference type="EMBL" id="KKS98574.1"/>
    </source>
</evidence>
<evidence type="ECO:0000256" key="5">
    <source>
        <dbReference type="ARBA" id="ARBA00022598"/>
    </source>
</evidence>